<dbReference type="AlphaFoldDB" id="A0AAW0W1T4"/>
<name>A0AAW0W1T4_CHEQU</name>
<proteinExistence type="predicted"/>
<accession>A0AAW0W1T4</accession>
<keyword evidence="1" id="KW-0325">Glycoprotein</keyword>
<dbReference type="Pfam" id="PF00135">
    <property type="entry name" value="COesterase"/>
    <property type="match status" value="1"/>
</dbReference>
<evidence type="ECO:0000259" key="3">
    <source>
        <dbReference type="Pfam" id="PF00135"/>
    </source>
</evidence>
<evidence type="ECO:0000256" key="2">
    <source>
        <dbReference type="SAM" id="SignalP"/>
    </source>
</evidence>
<dbReference type="EMBL" id="JARKIK010000091">
    <property type="protein sequence ID" value="KAK8723242.1"/>
    <property type="molecule type" value="Genomic_DNA"/>
</dbReference>
<keyword evidence="5" id="KW-1185">Reference proteome</keyword>
<sequence length="87" mass="9448">MRYAVIAAMVVMAATGAATDSEAGERPVVATQDGRIAGFKEFSTEGKPFYSFQSIPFAKPPIGDLRLRVRRKYCCCILMEAGPTTNL</sequence>
<dbReference type="Proteomes" id="UP001445076">
    <property type="component" value="Unassembled WGS sequence"/>
</dbReference>
<evidence type="ECO:0000313" key="5">
    <source>
        <dbReference type="Proteomes" id="UP001445076"/>
    </source>
</evidence>
<comment type="caution">
    <text evidence="4">The sequence shown here is derived from an EMBL/GenBank/DDBJ whole genome shotgun (WGS) entry which is preliminary data.</text>
</comment>
<organism evidence="4 5">
    <name type="scientific">Cherax quadricarinatus</name>
    <name type="common">Australian red claw crayfish</name>
    <dbReference type="NCBI Taxonomy" id="27406"/>
    <lineage>
        <taxon>Eukaryota</taxon>
        <taxon>Metazoa</taxon>
        <taxon>Ecdysozoa</taxon>
        <taxon>Arthropoda</taxon>
        <taxon>Crustacea</taxon>
        <taxon>Multicrustacea</taxon>
        <taxon>Malacostraca</taxon>
        <taxon>Eumalacostraca</taxon>
        <taxon>Eucarida</taxon>
        <taxon>Decapoda</taxon>
        <taxon>Pleocyemata</taxon>
        <taxon>Astacidea</taxon>
        <taxon>Parastacoidea</taxon>
        <taxon>Parastacidae</taxon>
        <taxon>Cherax</taxon>
    </lineage>
</organism>
<feature type="chain" id="PRO_5043564642" description="Carboxylesterase type B domain-containing protein" evidence="2">
    <location>
        <begin position="20"/>
        <end position="87"/>
    </location>
</feature>
<feature type="domain" description="Carboxylesterase type B" evidence="3">
    <location>
        <begin position="26"/>
        <end position="67"/>
    </location>
</feature>
<evidence type="ECO:0000313" key="4">
    <source>
        <dbReference type="EMBL" id="KAK8723242.1"/>
    </source>
</evidence>
<keyword evidence="2" id="KW-0732">Signal</keyword>
<dbReference type="Gene3D" id="3.40.50.1820">
    <property type="entry name" value="alpha/beta hydrolase"/>
    <property type="match status" value="1"/>
</dbReference>
<dbReference type="InterPro" id="IPR029058">
    <property type="entry name" value="AB_hydrolase_fold"/>
</dbReference>
<feature type="signal peptide" evidence="2">
    <location>
        <begin position="1"/>
        <end position="19"/>
    </location>
</feature>
<protein>
    <recommendedName>
        <fullName evidence="3">Carboxylesterase type B domain-containing protein</fullName>
    </recommendedName>
</protein>
<reference evidence="4 5" key="1">
    <citation type="journal article" date="2024" name="BMC Genomics">
        <title>Genome assembly of redclaw crayfish (Cherax quadricarinatus) provides insights into its immune adaptation and hypoxia tolerance.</title>
        <authorList>
            <person name="Liu Z."/>
            <person name="Zheng J."/>
            <person name="Li H."/>
            <person name="Fang K."/>
            <person name="Wang S."/>
            <person name="He J."/>
            <person name="Zhou D."/>
            <person name="Weng S."/>
            <person name="Chi M."/>
            <person name="Gu Z."/>
            <person name="He J."/>
            <person name="Li F."/>
            <person name="Wang M."/>
        </authorList>
    </citation>
    <scope>NUCLEOTIDE SEQUENCE [LARGE SCALE GENOMIC DNA]</scope>
    <source>
        <strain evidence="4">ZL_2023a</strain>
    </source>
</reference>
<gene>
    <name evidence="4" type="ORF">OTU49_011930</name>
</gene>
<dbReference type="SUPFAM" id="SSF53474">
    <property type="entry name" value="alpha/beta-Hydrolases"/>
    <property type="match status" value="1"/>
</dbReference>
<dbReference type="InterPro" id="IPR002018">
    <property type="entry name" value="CarbesteraseB"/>
</dbReference>
<evidence type="ECO:0000256" key="1">
    <source>
        <dbReference type="ARBA" id="ARBA00023180"/>
    </source>
</evidence>